<evidence type="ECO:0008006" key="4">
    <source>
        <dbReference type="Google" id="ProtNLM"/>
    </source>
</evidence>
<name>A0ABR7WFW6_9ACTN</name>
<organism evidence="2 3">
    <name type="scientific">Gordonia hankookensis</name>
    <dbReference type="NCBI Taxonomy" id="589403"/>
    <lineage>
        <taxon>Bacteria</taxon>
        <taxon>Bacillati</taxon>
        <taxon>Actinomycetota</taxon>
        <taxon>Actinomycetes</taxon>
        <taxon>Mycobacteriales</taxon>
        <taxon>Gordoniaceae</taxon>
        <taxon>Gordonia</taxon>
    </lineage>
</organism>
<reference evidence="2 3" key="1">
    <citation type="submission" date="2020-09" db="EMBL/GenBank/DDBJ databases">
        <title>Novel species in genus Gordonia.</title>
        <authorList>
            <person name="Zhang G."/>
        </authorList>
    </citation>
    <scope>NUCLEOTIDE SEQUENCE [LARGE SCALE GENOMIC DNA]</scope>
    <source>
        <strain evidence="2 3">ON-33</strain>
    </source>
</reference>
<evidence type="ECO:0000256" key="1">
    <source>
        <dbReference type="SAM" id="MobiDB-lite"/>
    </source>
</evidence>
<gene>
    <name evidence="2" type="ORF">IDF66_18995</name>
</gene>
<dbReference type="RefSeq" id="WP_190268184.1">
    <property type="nucleotide sequence ID" value="NZ_BAABAD010000002.1"/>
</dbReference>
<comment type="caution">
    <text evidence="2">The sequence shown here is derived from an EMBL/GenBank/DDBJ whole genome shotgun (WGS) entry which is preliminary data.</text>
</comment>
<accession>A0ABR7WFW6</accession>
<evidence type="ECO:0000313" key="2">
    <source>
        <dbReference type="EMBL" id="MBD1321669.1"/>
    </source>
</evidence>
<evidence type="ECO:0000313" key="3">
    <source>
        <dbReference type="Proteomes" id="UP000602395"/>
    </source>
</evidence>
<dbReference type="Proteomes" id="UP000602395">
    <property type="component" value="Unassembled WGS sequence"/>
</dbReference>
<keyword evidence="3" id="KW-1185">Reference proteome</keyword>
<sequence>MTDTSFPGEHGRPSPGAGRLDVDVDSLTRLTARLAAVDTRFGWLAVEVTDALAEADAAIGVDDAARAFRTGFAGLTTDLAGASAGVARALADHQMLIARGVRDIGGADDEAGLRLKSGDR</sequence>
<dbReference type="EMBL" id="JACWMS010000004">
    <property type="protein sequence ID" value="MBD1321669.1"/>
    <property type="molecule type" value="Genomic_DNA"/>
</dbReference>
<protein>
    <recommendedName>
        <fullName evidence="4">ESX-1 secretion-associated protein</fullName>
    </recommendedName>
</protein>
<feature type="region of interest" description="Disordered" evidence="1">
    <location>
        <begin position="1"/>
        <end position="20"/>
    </location>
</feature>
<proteinExistence type="predicted"/>